<proteinExistence type="predicted"/>
<accession>A0A5J5CD74</accession>
<keyword evidence="2" id="KW-1185">Reference proteome</keyword>
<dbReference type="Proteomes" id="UP000327493">
    <property type="component" value="Unassembled WGS sequence"/>
</dbReference>
<sequence length="213" mass="22689">MQCTYPLAGLLSVYRFHSDTAGVGRIVPSAHSTEGLSPTIKPTTVLQTLSTQKRVSIQPAQYIKVSSFLNNISGNASSFNGKASTLPTSVNVSSLPTSVSRNTSSFPGNVASIKGNASSFPTSVSKKVTIKPTTAESTTRWTQRWVPMQPAFRPSAQYVDASGFPSDFSKKVSSFLNDVSKKVSSFLNDVSMTASGFLNDVSMTASNNDVSKE</sequence>
<dbReference type="AlphaFoldDB" id="A0A5J5CD74"/>
<evidence type="ECO:0000313" key="2">
    <source>
        <dbReference type="Proteomes" id="UP000327493"/>
    </source>
</evidence>
<evidence type="ECO:0000313" key="1">
    <source>
        <dbReference type="EMBL" id="KAA8579105.1"/>
    </source>
</evidence>
<organism evidence="1 2">
    <name type="scientific">Etheostoma spectabile</name>
    <name type="common">orangethroat darter</name>
    <dbReference type="NCBI Taxonomy" id="54343"/>
    <lineage>
        <taxon>Eukaryota</taxon>
        <taxon>Metazoa</taxon>
        <taxon>Chordata</taxon>
        <taxon>Craniata</taxon>
        <taxon>Vertebrata</taxon>
        <taxon>Euteleostomi</taxon>
        <taxon>Actinopterygii</taxon>
        <taxon>Neopterygii</taxon>
        <taxon>Teleostei</taxon>
        <taxon>Neoteleostei</taxon>
        <taxon>Acanthomorphata</taxon>
        <taxon>Eupercaria</taxon>
        <taxon>Perciformes</taxon>
        <taxon>Percoidei</taxon>
        <taxon>Percidae</taxon>
        <taxon>Etheostomatinae</taxon>
        <taxon>Etheostoma</taxon>
    </lineage>
</organism>
<comment type="caution">
    <text evidence="1">The sequence shown here is derived from an EMBL/GenBank/DDBJ whole genome shotgun (WGS) entry which is preliminary data.</text>
</comment>
<gene>
    <name evidence="1" type="ORF">FQN60_007225</name>
</gene>
<feature type="non-terminal residue" evidence="1">
    <location>
        <position position="213"/>
    </location>
</feature>
<dbReference type="EMBL" id="VOFY01000046">
    <property type="protein sequence ID" value="KAA8579105.1"/>
    <property type="molecule type" value="Genomic_DNA"/>
</dbReference>
<name>A0A5J5CD74_9PERO</name>
<protein>
    <submittedName>
        <fullName evidence="1">Uncharacterized protein</fullName>
    </submittedName>
</protein>
<reference evidence="1 2" key="1">
    <citation type="submission" date="2019-08" db="EMBL/GenBank/DDBJ databases">
        <title>A chromosome-level genome assembly, high-density linkage maps, and genome scans reveal the genomic architecture of hybrid incompatibilities underlying speciation via character displacement in darters (Percidae: Etheostominae).</title>
        <authorList>
            <person name="Moran R.L."/>
            <person name="Catchen J.M."/>
            <person name="Fuller R.C."/>
        </authorList>
    </citation>
    <scope>NUCLEOTIDE SEQUENCE [LARGE SCALE GENOMIC DNA]</scope>
    <source>
        <strain evidence="1">EspeVRDwgs_2016</strain>
        <tissue evidence="1">Muscle</tissue>
    </source>
</reference>